<keyword evidence="3" id="KW-1185">Reference proteome</keyword>
<dbReference type="AlphaFoldDB" id="A0A2K8U7Q4"/>
<dbReference type="RefSeq" id="WP_100919357.1">
    <property type="nucleotide sequence ID" value="NZ_CP020370.1"/>
</dbReference>
<evidence type="ECO:0000313" key="2">
    <source>
        <dbReference type="EMBL" id="AUB81593.1"/>
    </source>
</evidence>
<organism evidence="2 3">
    <name type="scientific">Candidatus Thiodictyon syntrophicum</name>
    <dbReference type="NCBI Taxonomy" id="1166950"/>
    <lineage>
        <taxon>Bacteria</taxon>
        <taxon>Pseudomonadati</taxon>
        <taxon>Pseudomonadota</taxon>
        <taxon>Gammaproteobacteria</taxon>
        <taxon>Chromatiales</taxon>
        <taxon>Chromatiaceae</taxon>
        <taxon>Thiodictyon</taxon>
    </lineage>
</organism>
<evidence type="ECO:0000313" key="3">
    <source>
        <dbReference type="Proteomes" id="UP000232638"/>
    </source>
</evidence>
<sequence length="118" mass="13246">MKFLVDRCAGHRLAQWLRGQGHDVREATEVSPDPGDQALLRWAVREGRVLVTIDCDFGLLVFHRDEPHAGIVRLPDVPAGQRIALMAQLIERYAADLADRAILTVGTERVRVSRTPRN</sequence>
<dbReference type="InterPro" id="IPR041049">
    <property type="entry name" value="DUF5615"/>
</dbReference>
<name>A0A2K8U7Q4_9GAMM</name>
<feature type="domain" description="DUF5615" evidence="1">
    <location>
        <begin position="1"/>
        <end position="105"/>
    </location>
</feature>
<accession>A0A2K8U7Q4</accession>
<evidence type="ECO:0000259" key="1">
    <source>
        <dbReference type="Pfam" id="PF18480"/>
    </source>
</evidence>
<gene>
    <name evidence="2" type="ORF">THSYN_11910</name>
</gene>
<protein>
    <recommendedName>
        <fullName evidence="1">DUF5615 domain-containing protein</fullName>
    </recommendedName>
</protein>
<proteinExistence type="predicted"/>
<reference evidence="2 3" key="1">
    <citation type="submission" date="2017-03" db="EMBL/GenBank/DDBJ databases">
        <title>Complete genome sequence of Candidatus 'Thiodictyon syntrophicum' sp. nov. strain Cad16T, a photolithoautotroph purple sulfur bacterium isolated from an alpine meromictic lake.</title>
        <authorList>
            <person name="Luedin S.M."/>
            <person name="Pothier J.F."/>
            <person name="Danza F."/>
            <person name="Storelli N."/>
            <person name="Wittwer M."/>
            <person name="Tonolla M."/>
        </authorList>
    </citation>
    <scope>NUCLEOTIDE SEQUENCE [LARGE SCALE GENOMIC DNA]</scope>
    <source>
        <strain evidence="2 3">Cad16T</strain>
    </source>
</reference>
<dbReference type="EMBL" id="CP020370">
    <property type="protein sequence ID" value="AUB81593.1"/>
    <property type="molecule type" value="Genomic_DNA"/>
</dbReference>
<dbReference type="Proteomes" id="UP000232638">
    <property type="component" value="Chromosome"/>
</dbReference>
<dbReference type="OrthoDB" id="27473at2"/>
<dbReference type="KEGG" id="tsy:THSYN_11910"/>
<dbReference type="Pfam" id="PF18480">
    <property type="entry name" value="DUF5615"/>
    <property type="match status" value="1"/>
</dbReference>